<dbReference type="AlphaFoldDB" id="A0AAJ5VXP2"/>
<proteinExistence type="predicted"/>
<reference evidence="2" key="1">
    <citation type="submission" date="2023-03" db="EMBL/GenBank/DDBJ databases">
        <title>Andean soil-derived lignocellulolytic bacterial consortium as a source of novel taxa and putative plastic-active enzymes.</title>
        <authorList>
            <person name="Diaz-Garcia L."/>
            <person name="Chuvochina M."/>
            <person name="Feuerriegel G."/>
            <person name="Bunk B."/>
            <person name="Sproer C."/>
            <person name="Streit W.R."/>
            <person name="Rodriguez L.M."/>
            <person name="Overmann J."/>
            <person name="Jimenez D.J."/>
        </authorList>
    </citation>
    <scope>NUCLEOTIDE SEQUENCE</scope>
    <source>
        <strain evidence="2">MAG 4196</strain>
    </source>
</reference>
<dbReference type="NCBIfam" id="NF004629">
    <property type="entry name" value="PRK05973.1"/>
    <property type="match status" value="1"/>
</dbReference>
<feature type="domain" description="Glyoxalase-related protein" evidence="1">
    <location>
        <begin position="1"/>
        <end position="50"/>
    </location>
</feature>
<dbReference type="GO" id="GO:0003678">
    <property type="term" value="F:DNA helicase activity"/>
    <property type="evidence" value="ECO:0007669"/>
    <property type="project" value="InterPro"/>
</dbReference>
<sequence>MTKPTTPIYQLKRQAKQLARIQDIQHAEALDIIARQHGFSSWSLLAAQPDAPTPSLLSRLSHGDLLLLGARPGHGKTRLGLQMLLDAVSERRRAVFFTLEYTEPQARERIARLDTDGCGSAIEIVTTDDIEAFHIIRHLQDAAPGTVAVIDFLQILDQKRSKPALSEQLADLRRFAQDAGVILAFIAQIDRSFDPQSKPVPDLGDIRLPNPADLGVFSKACFLQGDAVRFEALT</sequence>
<dbReference type="SUPFAM" id="SSF52540">
    <property type="entry name" value="P-loop containing nucleoside triphosphate hydrolases"/>
    <property type="match status" value="1"/>
</dbReference>
<evidence type="ECO:0000259" key="1">
    <source>
        <dbReference type="Pfam" id="PF20066"/>
    </source>
</evidence>
<dbReference type="GO" id="GO:0006260">
    <property type="term" value="P:DNA replication"/>
    <property type="evidence" value="ECO:0007669"/>
    <property type="project" value="InterPro"/>
</dbReference>
<name>A0AAJ5VXP2_9HYPH</name>
<dbReference type="InterPro" id="IPR027417">
    <property type="entry name" value="P-loop_NTPase"/>
</dbReference>
<dbReference type="Pfam" id="PF20066">
    <property type="entry name" value="Glyoxalase_8"/>
    <property type="match status" value="1"/>
</dbReference>
<dbReference type="Gene3D" id="3.40.50.300">
    <property type="entry name" value="P-loop containing nucleotide triphosphate hydrolases"/>
    <property type="match status" value="2"/>
</dbReference>
<protein>
    <submittedName>
        <fullName evidence="2">DNA helicase</fullName>
    </submittedName>
</protein>
<keyword evidence="2" id="KW-0378">Hydrolase</keyword>
<evidence type="ECO:0000313" key="2">
    <source>
        <dbReference type="EMBL" id="WEK06297.1"/>
    </source>
</evidence>
<dbReference type="InterPro" id="IPR045517">
    <property type="entry name" value="Glyoxalase_8"/>
</dbReference>
<organism evidence="2 3">
    <name type="scientific">Candidatus Devosia phytovorans</name>
    <dbReference type="NCBI Taxonomy" id="3121372"/>
    <lineage>
        <taxon>Bacteria</taxon>
        <taxon>Pseudomonadati</taxon>
        <taxon>Pseudomonadota</taxon>
        <taxon>Alphaproteobacteria</taxon>
        <taxon>Hyphomicrobiales</taxon>
        <taxon>Devosiaceae</taxon>
        <taxon>Devosia</taxon>
    </lineage>
</organism>
<keyword evidence="2" id="KW-0547">Nucleotide-binding</keyword>
<accession>A0AAJ5VXP2</accession>
<keyword evidence="2" id="KW-0347">Helicase</keyword>
<keyword evidence="2" id="KW-0067">ATP-binding</keyword>
<dbReference type="GO" id="GO:0005524">
    <property type="term" value="F:ATP binding"/>
    <property type="evidence" value="ECO:0007669"/>
    <property type="project" value="InterPro"/>
</dbReference>
<gene>
    <name evidence="2" type="ORF">P0Y65_08645</name>
</gene>
<dbReference type="Proteomes" id="UP001217476">
    <property type="component" value="Chromosome"/>
</dbReference>
<dbReference type="EMBL" id="CP119312">
    <property type="protein sequence ID" value="WEK06297.1"/>
    <property type="molecule type" value="Genomic_DNA"/>
</dbReference>
<evidence type="ECO:0000313" key="3">
    <source>
        <dbReference type="Proteomes" id="UP001217476"/>
    </source>
</evidence>